<keyword evidence="4" id="KW-0479">Metal-binding</keyword>
<feature type="domain" description="Heme haloperoxidase family profile" evidence="9">
    <location>
        <begin position="25"/>
        <end position="265"/>
    </location>
</feature>
<evidence type="ECO:0000256" key="6">
    <source>
        <dbReference type="ARBA" id="ARBA00023004"/>
    </source>
</evidence>
<evidence type="ECO:0000256" key="7">
    <source>
        <dbReference type="ARBA" id="ARBA00025795"/>
    </source>
</evidence>
<keyword evidence="3" id="KW-0349">Heme</keyword>
<keyword evidence="6" id="KW-0408">Iron</keyword>
<dbReference type="EMBL" id="PKSL01000138">
    <property type="protein sequence ID" value="POW02668.1"/>
    <property type="molecule type" value="Genomic_DNA"/>
</dbReference>
<protein>
    <recommendedName>
        <fullName evidence="9">Heme haloperoxidase family profile domain-containing protein</fullName>
    </recommendedName>
</protein>
<evidence type="ECO:0000259" key="9">
    <source>
        <dbReference type="PROSITE" id="PS51405"/>
    </source>
</evidence>
<evidence type="ECO:0000313" key="10">
    <source>
        <dbReference type="EMBL" id="POW02668.1"/>
    </source>
</evidence>
<dbReference type="InterPro" id="IPR000028">
    <property type="entry name" value="Chloroperoxidase"/>
</dbReference>
<dbReference type="InterPro" id="IPR036851">
    <property type="entry name" value="Chloroperoxidase-like_sf"/>
</dbReference>
<feature type="region of interest" description="Disordered" evidence="8">
    <location>
        <begin position="1"/>
        <end position="20"/>
    </location>
</feature>
<dbReference type="PANTHER" id="PTHR33577:SF9">
    <property type="entry name" value="PEROXIDASE STCC"/>
    <property type="match status" value="1"/>
</dbReference>
<keyword evidence="11" id="KW-1185">Reference proteome</keyword>
<evidence type="ECO:0000256" key="5">
    <source>
        <dbReference type="ARBA" id="ARBA00023002"/>
    </source>
</evidence>
<name>A0A2S4UZG1_9BASI</name>
<evidence type="ECO:0000256" key="1">
    <source>
        <dbReference type="ARBA" id="ARBA00001970"/>
    </source>
</evidence>
<organism evidence="10 11">
    <name type="scientific">Puccinia striiformis</name>
    <dbReference type="NCBI Taxonomy" id="27350"/>
    <lineage>
        <taxon>Eukaryota</taxon>
        <taxon>Fungi</taxon>
        <taxon>Dikarya</taxon>
        <taxon>Basidiomycota</taxon>
        <taxon>Pucciniomycotina</taxon>
        <taxon>Pucciniomycetes</taxon>
        <taxon>Pucciniales</taxon>
        <taxon>Pucciniaceae</taxon>
        <taxon>Puccinia</taxon>
    </lineage>
</organism>
<keyword evidence="5" id="KW-0560">Oxidoreductase</keyword>
<dbReference type="VEuPathDB" id="FungiDB:PSHT_11602"/>
<dbReference type="Pfam" id="PF01328">
    <property type="entry name" value="Peroxidase_2"/>
    <property type="match status" value="1"/>
</dbReference>
<dbReference type="GO" id="GO:0004601">
    <property type="term" value="F:peroxidase activity"/>
    <property type="evidence" value="ECO:0007669"/>
    <property type="project" value="UniProtKB-KW"/>
</dbReference>
<dbReference type="SUPFAM" id="SSF47571">
    <property type="entry name" value="Cloroperoxidase"/>
    <property type="match status" value="1"/>
</dbReference>
<proteinExistence type="inferred from homology"/>
<evidence type="ECO:0000313" key="11">
    <source>
        <dbReference type="Proteomes" id="UP000239156"/>
    </source>
</evidence>
<accession>A0A2S4UZG1</accession>
<evidence type="ECO:0000256" key="2">
    <source>
        <dbReference type="ARBA" id="ARBA00022559"/>
    </source>
</evidence>
<gene>
    <name evidence="10" type="ORF">PSTT_11583</name>
</gene>
<dbReference type="PANTHER" id="PTHR33577">
    <property type="entry name" value="STERIGMATOCYSTIN BIOSYNTHESIS PEROXIDASE STCC-RELATED"/>
    <property type="match status" value="1"/>
</dbReference>
<reference evidence="10" key="1">
    <citation type="submission" date="2017-12" db="EMBL/GenBank/DDBJ databases">
        <title>Gene loss provides genomic basis for host adaptation in cereal stripe rust fungi.</title>
        <authorList>
            <person name="Xia C."/>
        </authorList>
    </citation>
    <scope>NUCLEOTIDE SEQUENCE [LARGE SCALE GENOMIC DNA]</scope>
    <source>
        <strain evidence="10">93-210</strain>
    </source>
</reference>
<dbReference type="VEuPathDB" id="FungiDB:PSTT_11583"/>
<dbReference type="AlphaFoldDB" id="A0A2S4UZG1"/>
<dbReference type="Gene3D" id="1.10.489.10">
    <property type="entry name" value="Chloroperoxidase-like"/>
    <property type="match status" value="1"/>
</dbReference>
<sequence length="288" mass="32842">MSHTLSEVDPLLPRGDDEAIGIKPTPEEEHAYSRRPLGCPCPAIAAMINHSYLDSRNRFMCFRNPRDDEDPLPFCQLVKVLRTCYHLSFPFAFLFVLLANLRLGTLRTGGFTLKHLKTHGVIEHDASICRYDSSEGDALNPQSELVDQFIDGINYPPGLDEAKKMVNLNDFAKKRIALEDRLTSFLPQQPKSRIHLASLLFHSWIGEASLALLTFADKSSPLYANDMCARADWLRIWYKEERFPLELGWENRRSGYKITLTKLIKTAIKLIRRTKSIEDSRSSSTQTS</sequence>
<evidence type="ECO:0000256" key="8">
    <source>
        <dbReference type="SAM" id="MobiDB-lite"/>
    </source>
</evidence>
<dbReference type="Proteomes" id="UP000239156">
    <property type="component" value="Unassembled WGS sequence"/>
</dbReference>
<dbReference type="PROSITE" id="PS51405">
    <property type="entry name" value="HEME_HALOPEROXIDASE"/>
    <property type="match status" value="1"/>
</dbReference>
<comment type="caution">
    <text evidence="10">The sequence shown here is derived from an EMBL/GenBank/DDBJ whole genome shotgun (WGS) entry which is preliminary data.</text>
</comment>
<keyword evidence="2" id="KW-0575">Peroxidase</keyword>
<dbReference type="GO" id="GO:0046872">
    <property type="term" value="F:metal ion binding"/>
    <property type="evidence" value="ECO:0007669"/>
    <property type="project" value="UniProtKB-KW"/>
</dbReference>
<comment type="cofactor">
    <cofactor evidence="1">
        <name>heme b</name>
        <dbReference type="ChEBI" id="CHEBI:60344"/>
    </cofactor>
</comment>
<evidence type="ECO:0000256" key="3">
    <source>
        <dbReference type="ARBA" id="ARBA00022617"/>
    </source>
</evidence>
<comment type="similarity">
    <text evidence="7">Belongs to the chloroperoxidase family.</text>
</comment>
<evidence type="ECO:0000256" key="4">
    <source>
        <dbReference type="ARBA" id="ARBA00022723"/>
    </source>
</evidence>